<evidence type="ECO:0000313" key="3">
    <source>
        <dbReference type="Proteomes" id="UP000054477"/>
    </source>
</evidence>
<reference evidence="3" key="2">
    <citation type="submission" date="2015-01" db="EMBL/GenBank/DDBJ databases">
        <title>Evolutionary Origins and Diversification of the Mycorrhizal Mutualists.</title>
        <authorList>
            <consortium name="DOE Joint Genome Institute"/>
            <consortium name="Mycorrhizal Genomics Consortium"/>
            <person name="Kohler A."/>
            <person name="Kuo A."/>
            <person name="Nagy L.G."/>
            <person name="Floudas D."/>
            <person name="Copeland A."/>
            <person name="Barry K.W."/>
            <person name="Cichocki N."/>
            <person name="Veneault-Fourrey C."/>
            <person name="LaButti K."/>
            <person name="Lindquist E.A."/>
            <person name="Lipzen A."/>
            <person name="Lundell T."/>
            <person name="Morin E."/>
            <person name="Murat C."/>
            <person name="Riley R."/>
            <person name="Ohm R."/>
            <person name="Sun H."/>
            <person name="Tunlid A."/>
            <person name="Henrissat B."/>
            <person name="Grigoriev I.V."/>
            <person name="Hibbett D.S."/>
            <person name="Martin F."/>
        </authorList>
    </citation>
    <scope>NUCLEOTIDE SEQUENCE [LARGE SCALE GENOMIC DNA]</scope>
    <source>
        <strain evidence="3">LaAM-08-1</strain>
    </source>
</reference>
<feature type="signal peptide" evidence="1">
    <location>
        <begin position="1"/>
        <end position="26"/>
    </location>
</feature>
<sequence length="57" mass="6596">INILCMPNCFLIVHVFTIMEVPLSQAQIGPCLRCEYEIDNEIHISYKNEKSLESARK</sequence>
<evidence type="ECO:0000256" key="1">
    <source>
        <dbReference type="SAM" id="SignalP"/>
    </source>
</evidence>
<dbReference type="EMBL" id="KN838642">
    <property type="protein sequence ID" value="KIJ99689.1"/>
    <property type="molecule type" value="Genomic_DNA"/>
</dbReference>
<keyword evidence="1" id="KW-0732">Signal</keyword>
<name>A0A0C9WP65_9AGAR</name>
<reference evidence="2 3" key="1">
    <citation type="submission" date="2014-04" db="EMBL/GenBank/DDBJ databases">
        <authorList>
            <consortium name="DOE Joint Genome Institute"/>
            <person name="Kuo A."/>
            <person name="Kohler A."/>
            <person name="Nagy L.G."/>
            <person name="Floudas D."/>
            <person name="Copeland A."/>
            <person name="Barry K.W."/>
            <person name="Cichocki N."/>
            <person name="Veneault-Fourrey C."/>
            <person name="LaButti K."/>
            <person name="Lindquist E.A."/>
            <person name="Lipzen A."/>
            <person name="Lundell T."/>
            <person name="Morin E."/>
            <person name="Murat C."/>
            <person name="Sun H."/>
            <person name="Tunlid A."/>
            <person name="Henrissat B."/>
            <person name="Grigoriev I.V."/>
            <person name="Hibbett D.S."/>
            <person name="Martin F."/>
            <person name="Nordberg H.P."/>
            <person name="Cantor M.N."/>
            <person name="Hua S.X."/>
        </authorList>
    </citation>
    <scope>NUCLEOTIDE SEQUENCE [LARGE SCALE GENOMIC DNA]</scope>
    <source>
        <strain evidence="2 3">LaAM-08-1</strain>
    </source>
</reference>
<feature type="non-terminal residue" evidence="2">
    <location>
        <position position="1"/>
    </location>
</feature>
<organism evidence="2 3">
    <name type="scientific">Laccaria amethystina LaAM-08-1</name>
    <dbReference type="NCBI Taxonomy" id="1095629"/>
    <lineage>
        <taxon>Eukaryota</taxon>
        <taxon>Fungi</taxon>
        <taxon>Dikarya</taxon>
        <taxon>Basidiomycota</taxon>
        <taxon>Agaricomycotina</taxon>
        <taxon>Agaricomycetes</taxon>
        <taxon>Agaricomycetidae</taxon>
        <taxon>Agaricales</taxon>
        <taxon>Agaricineae</taxon>
        <taxon>Hydnangiaceae</taxon>
        <taxon>Laccaria</taxon>
    </lineage>
</organism>
<gene>
    <name evidence="2" type="ORF">K443DRAFT_101812</name>
</gene>
<dbReference type="AlphaFoldDB" id="A0A0C9WP65"/>
<proteinExistence type="predicted"/>
<dbReference type="HOGENOM" id="CLU_3002018_0_0_1"/>
<feature type="chain" id="PRO_5002216195" evidence="1">
    <location>
        <begin position="27"/>
        <end position="57"/>
    </location>
</feature>
<keyword evidence="3" id="KW-1185">Reference proteome</keyword>
<evidence type="ECO:0000313" key="2">
    <source>
        <dbReference type="EMBL" id="KIJ99689.1"/>
    </source>
</evidence>
<dbReference type="Proteomes" id="UP000054477">
    <property type="component" value="Unassembled WGS sequence"/>
</dbReference>
<accession>A0A0C9WP65</accession>
<protein>
    <submittedName>
        <fullName evidence="2">Uncharacterized protein</fullName>
    </submittedName>
</protein>